<evidence type="ECO:0000256" key="1">
    <source>
        <dbReference type="SAM" id="MobiDB-lite"/>
    </source>
</evidence>
<feature type="region of interest" description="Disordered" evidence="1">
    <location>
        <begin position="1"/>
        <end position="24"/>
    </location>
</feature>
<proteinExistence type="predicted"/>
<organism evidence="2 3">
    <name type="scientific">Candidatus Propionivibrio dominans</name>
    <dbReference type="NCBI Taxonomy" id="2954373"/>
    <lineage>
        <taxon>Bacteria</taxon>
        <taxon>Pseudomonadati</taxon>
        <taxon>Pseudomonadota</taxon>
        <taxon>Betaproteobacteria</taxon>
        <taxon>Rhodocyclales</taxon>
        <taxon>Rhodocyclaceae</taxon>
        <taxon>Propionivibrio</taxon>
    </lineage>
</organism>
<evidence type="ECO:0000313" key="2">
    <source>
        <dbReference type="EMBL" id="MBK7423676.1"/>
    </source>
</evidence>
<feature type="compositionally biased region" description="Polar residues" evidence="1">
    <location>
        <begin position="1"/>
        <end position="20"/>
    </location>
</feature>
<evidence type="ECO:0000313" key="3">
    <source>
        <dbReference type="Proteomes" id="UP000886602"/>
    </source>
</evidence>
<dbReference type="AlphaFoldDB" id="A0A9D7I7U9"/>
<comment type="caution">
    <text evidence="2">The sequence shown here is derived from an EMBL/GenBank/DDBJ whole genome shotgun (WGS) entry which is preliminary data.</text>
</comment>
<sequence>MASRNRPLQTFNIATTPQNDSAERDDCRQLVFEGGSFAVTATNIRPR</sequence>
<dbReference type="EMBL" id="JADJNC010000017">
    <property type="protein sequence ID" value="MBK7423676.1"/>
    <property type="molecule type" value="Genomic_DNA"/>
</dbReference>
<reference evidence="2" key="1">
    <citation type="submission" date="2020-10" db="EMBL/GenBank/DDBJ databases">
        <title>Connecting structure to function with the recovery of over 1000 high-quality activated sludge metagenome-assembled genomes encoding full-length rRNA genes using long-read sequencing.</title>
        <authorList>
            <person name="Singleton C.M."/>
            <person name="Petriglieri F."/>
            <person name="Kristensen J.M."/>
            <person name="Kirkegaard R.H."/>
            <person name="Michaelsen T.Y."/>
            <person name="Andersen M.H."/>
            <person name="Karst S.M."/>
            <person name="Dueholm M.S."/>
            <person name="Nielsen P.H."/>
            <person name="Albertsen M."/>
        </authorList>
    </citation>
    <scope>NUCLEOTIDE SEQUENCE</scope>
    <source>
        <strain evidence="2">EsbW_18-Q3-R4-48_MAXAC.044</strain>
    </source>
</reference>
<accession>A0A9D7I7U9</accession>
<name>A0A9D7I7U9_9RHOO</name>
<dbReference type="Proteomes" id="UP000886602">
    <property type="component" value="Unassembled WGS sequence"/>
</dbReference>
<gene>
    <name evidence="2" type="ORF">IPJ48_11565</name>
</gene>
<protein>
    <submittedName>
        <fullName evidence="2">Uncharacterized protein</fullName>
    </submittedName>
</protein>